<reference evidence="6" key="1">
    <citation type="journal article" date="2019" name="Int. J. Syst. Evol. Microbiol.">
        <title>The Global Catalogue of Microorganisms (GCM) 10K type strain sequencing project: providing services to taxonomists for standard genome sequencing and annotation.</title>
        <authorList>
            <consortium name="The Broad Institute Genomics Platform"/>
            <consortium name="The Broad Institute Genome Sequencing Center for Infectious Disease"/>
            <person name="Wu L."/>
            <person name="Ma J."/>
        </authorList>
    </citation>
    <scope>NUCLEOTIDE SEQUENCE [LARGE SCALE GENOMIC DNA]</scope>
    <source>
        <strain evidence="6">JCM 4505</strain>
    </source>
</reference>
<comment type="caution">
    <text evidence="5">The sequence shown here is derived from an EMBL/GenBank/DDBJ whole genome shotgun (WGS) entry which is preliminary data.</text>
</comment>
<keyword evidence="3" id="KW-0238">DNA-binding</keyword>
<dbReference type="PIRSF" id="PIRSF019455">
    <property type="entry name" value="CopR_AtkY"/>
    <property type="match status" value="1"/>
</dbReference>
<sequence>MRVRRLGELEAEIMDRVWQWERPASVREIVDDINRGRQVAYTTVMTVADILYRKGWLSREKSGRAWMYQAVRSREEYTAALMQDALGDSQDRRATLLRFVERMSHEDVEALDEALRAARCERPSGAAGEAR</sequence>
<dbReference type="InterPro" id="IPR005650">
    <property type="entry name" value="BlaI_family"/>
</dbReference>
<dbReference type="Pfam" id="PF03965">
    <property type="entry name" value="Penicillinase_R"/>
    <property type="match status" value="1"/>
</dbReference>
<comment type="similarity">
    <text evidence="1">Belongs to the BlaI transcriptional regulatory family.</text>
</comment>
<evidence type="ECO:0000313" key="6">
    <source>
        <dbReference type="Proteomes" id="UP001501867"/>
    </source>
</evidence>
<keyword evidence="4" id="KW-0804">Transcription</keyword>
<dbReference type="EMBL" id="BAAABV010000002">
    <property type="protein sequence ID" value="GAA0266297.1"/>
    <property type="molecule type" value="Genomic_DNA"/>
</dbReference>
<evidence type="ECO:0000313" key="5">
    <source>
        <dbReference type="EMBL" id="GAA0266297.1"/>
    </source>
</evidence>
<name>A0ABP3EM72_9ACTN</name>
<proteinExistence type="inferred from homology"/>
<dbReference type="Proteomes" id="UP001501867">
    <property type="component" value="Unassembled WGS sequence"/>
</dbReference>
<evidence type="ECO:0000256" key="4">
    <source>
        <dbReference type="ARBA" id="ARBA00023163"/>
    </source>
</evidence>
<accession>A0ABP3EM72</accession>
<organism evidence="5 6">
    <name type="scientific">Streptomyces polychromogenes</name>
    <dbReference type="NCBI Taxonomy" id="67342"/>
    <lineage>
        <taxon>Bacteria</taxon>
        <taxon>Bacillati</taxon>
        <taxon>Actinomycetota</taxon>
        <taxon>Actinomycetes</taxon>
        <taxon>Kitasatosporales</taxon>
        <taxon>Streptomycetaceae</taxon>
        <taxon>Streptomyces</taxon>
    </lineage>
</organism>
<evidence type="ECO:0000256" key="3">
    <source>
        <dbReference type="ARBA" id="ARBA00023125"/>
    </source>
</evidence>
<protein>
    <submittedName>
        <fullName evidence="5">BlaI/MecI/CopY family transcriptional regulator</fullName>
    </submittedName>
</protein>
<keyword evidence="6" id="KW-1185">Reference proteome</keyword>
<dbReference type="InterPro" id="IPR036388">
    <property type="entry name" value="WH-like_DNA-bd_sf"/>
</dbReference>
<dbReference type="Gene3D" id="1.10.10.10">
    <property type="entry name" value="Winged helix-like DNA-binding domain superfamily/Winged helix DNA-binding domain"/>
    <property type="match status" value="1"/>
</dbReference>
<dbReference type="Gene3D" id="6.10.140.850">
    <property type="match status" value="1"/>
</dbReference>
<evidence type="ECO:0000256" key="2">
    <source>
        <dbReference type="ARBA" id="ARBA00023015"/>
    </source>
</evidence>
<dbReference type="SUPFAM" id="SSF46785">
    <property type="entry name" value="Winged helix' DNA-binding domain"/>
    <property type="match status" value="1"/>
</dbReference>
<keyword evidence="2" id="KW-0805">Transcription regulation</keyword>
<dbReference type="RefSeq" id="WP_344150211.1">
    <property type="nucleotide sequence ID" value="NZ_BAAABV010000002.1"/>
</dbReference>
<gene>
    <name evidence="5" type="ORF">GCM10010302_00110</name>
</gene>
<dbReference type="InterPro" id="IPR036390">
    <property type="entry name" value="WH_DNA-bd_sf"/>
</dbReference>
<evidence type="ECO:0000256" key="1">
    <source>
        <dbReference type="ARBA" id="ARBA00011046"/>
    </source>
</evidence>